<protein>
    <submittedName>
        <fullName evidence="1">Uncharacterized protein</fullName>
    </submittedName>
</protein>
<name>A0AAD4MVR6_9BILA</name>
<reference evidence="1" key="1">
    <citation type="submission" date="2022-01" db="EMBL/GenBank/DDBJ databases">
        <title>Genome Sequence Resource for Two Populations of Ditylenchus destructor, the Migratory Endoparasitic Phytonematode.</title>
        <authorList>
            <person name="Zhang H."/>
            <person name="Lin R."/>
            <person name="Xie B."/>
        </authorList>
    </citation>
    <scope>NUCLEOTIDE SEQUENCE</scope>
    <source>
        <strain evidence="1">BazhouSP</strain>
    </source>
</reference>
<proteinExistence type="predicted"/>
<evidence type="ECO:0000313" key="2">
    <source>
        <dbReference type="Proteomes" id="UP001201812"/>
    </source>
</evidence>
<keyword evidence="2" id="KW-1185">Reference proteome</keyword>
<dbReference type="Proteomes" id="UP001201812">
    <property type="component" value="Unassembled WGS sequence"/>
</dbReference>
<dbReference type="EMBL" id="JAKKPZ010000040">
    <property type="protein sequence ID" value="KAI1707576.1"/>
    <property type="molecule type" value="Genomic_DNA"/>
</dbReference>
<gene>
    <name evidence="1" type="ORF">DdX_12413</name>
</gene>
<accession>A0AAD4MVR6</accession>
<comment type="caution">
    <text evidence="1">The sequence shown here is derived from an EMBL/GenBank/DDBJ whole genome shotgun (WGS) entry which is preliminary data.</text>
</comment>
<dbReference type="AlphaFoldDB" id="A0AAD4MVR6"/>
<sequence length="100" mass="11119">MSGNSFLCVAAIISTIHHCFRSLRAKQLPANKACDETAVWLDPTSGKCVDYKGAKDVTVVSTRHEKARVTVMLTAKKNREYGIHIQIYSFIVTNKNSFSV</sequence>
<organism evidence="1 2">
    <name type="scientific">Ditylenchus destructor</name>
    <dbReference type="NCBI Taxonomy" id="166010"/>
    <lineage>
        <taxon>Eukaryota</taxon>
        <taxon>Metazoa</taxon>
        <taxon>Ecdysozoa</taxon>
        <taxon>Nematoda</taxon>
        <taxon>Chromadorea</taxon>
        <taxon>Rhabditida</taxon>
        <taxon>Tylenchina</taxon>
        <taxon>Tylenchomorpha</taxon>
        <taxon>Sphaerularioidea</taxon>
        <taxon>Anguinidae</taxon>
        <taxon>Anguininae</taxon>
        <taxon>Ditylenchus</taxon>
    </lineage>
</organism>
<evidence type="ECO:0000313" key="1">
    <source>
        <dbReference type="EMBL" id="KAI1707576.1"/>
    </source>
</evidence>